<accession>A0A2V4MXB5</accession>
<reference evidence="3 4" key="1">
    <citation type="submission" date="2018-03" db="EMBL/GenBank/DDBJ databases">
        <title>Bioinformatic expansion and discovery of thiopeptide antibiotics.</title>
        <authorList>
            <person name="Schwalen C.J."/>
            <person name="Hudson G.A."/>
            <person name="Mitchell D.A."/>
        </authorList>
    </citation>
    <scope>NUCLEOTIDE SEQUENCE [LARGE SCALE GENOMIC DNA]</scope>
    <source>
        <strain evidence="3 4">ATCC 21389</strain>
    </source>
</reference>
<organism evidence="3 4">
    <name type="scientific">Streptomyces tateyamensis</name>
    <dbReference type="NCBI Taxonomy" id="565073"/>
    <lineage>
        <taxon>Bacteria</taxon>
        <taxon>Bacillati</taxon>
        <taxon>Actinomycetota</taxon>
        <taxon>Actinomycetes</taxon>
        <taxon>Kitasatosporales</taxon>
        <taxon>Streptomycetaceae</taxon>
        <taxon>Streptomyces</taxon>
    </lineage>
</organism>
<feature type="region of interest" description="Disordered" evidence="1">
    <location>
        <begin position="24"/>
        <end position="61"/>
    </location>
</feature>
<evidence type="ECO:0008006" key="5">
    <source>
        <dbReference type="Google" id="ProtNLM"/>
    </source>
</evidence>
<dbReference type="PANTHER" id="PTHR39335:SF1">
    <property type="entry name" value="BLL4220 PROTEIN"/>
    <property type="match status" value="1"/>
</dbReference>
<dbReference type="Proteomes" id="UP000248039">
    <property type="component" value="Unassembled WGS sequence"/>
</dbReference>
<dbReference type="PROSITE" id="PS51257">
    <property type="entry name" value="PROKAR_LIPOPROTEIN"/>
    <property type="match status" value="1"/>
</dbReference>
<feature type="compositionally biased region" description="Low complexity" evidence="1">
    <location>
        <begin position="24"/>
        <end position="60"/>
    </location>
</feature>
<dbReference type="AlphaFoldDB" id="A0A2V4MXB5"/>
<sequence>MSAIRRAGMLAASGAAVLAFATACGSSGSSGQPASVSSAPSAPASSQPGSSQPGTPVPGGAVLKVTTDAKLGQIVTDSNGFTLYRFDKDTATPPTSHCTDSCASLWPAAVAPAGTPTGTGISGTIGTLTRADGTKQLTLNGWPLYRYSPDSKPGDTNGQGVGGIWWTVTPGGDRVTASTPMPSPSNGGGGY</sequence>
<evidence type="ECO:0000313" key="3">
    <source>
        <dbReference type="EMBL" id="PYC66782.1"/>
    </source>
</evidence>
<dbReference type="RefSeq" id="WP_110673254.1">
    <property type="nucleotide sequence ID" value="NZ_PYBW01000164.1"/>
</dbReference>
<feature type="signal peptide" evidence="2">
    <location>
        <begin position="1"/>
        <end position="21"/>
    </location>
</feature>
<keyword evidence="2" id="KW-0732">Signal</keyword>
<name>A0A2V4MXB5_9ACTN</name>
<dbReference type="OrthoDB" id="597632at2"/>
<proteinExistence type="predicted"/>
<dbReference type="PANTHER" id="PTHR39335">
    <property type="entry name" value="BLL4220 PROTEIN"/>
    <property type="match status" value="1"/>
</dbReference>
<evidence type="ECO:0000256" key="2">
    <source>
        <dbReference type="SAM" id="SignalP"/>
    </source>
</evidence>
<evidence type="ECO:0000313" key="4">
    <source>
        <dbReference type="Proteomes" id="UP000248039"/>
    </source>
</evidence>
<gene>
    <name evidence="3" type="ORF">C7C46_30945</name>
</gene>
<dbReference type="Pfam" id="PF03640">
    <property type="entry name" value="Lipoprotein_15"/>
    <property type="match status" value="2"/>
</dbReference>
<comment type="caution">
    <text evidence="3">The sequence shown here is derived from an EMBL/GenBank/DDBJ whole genome shotgun (WGS) entry which is preliminary data.</text>
</comment>
<feature type="region of interest" description="Disordered" evidence="1">
    <location>
        <begin position="168"/>
        <end position="191"/>
    </location>
</feature>
<keyword evidence="4" id="KW-1185">Reference proteome</keyword>
<evidence type="ECO:0000256" key="1">
    <source>
        <dbReference type="SAM" id="MobiDB-lite"/>
    </source>
</evidence>
<dbReference type="GO" id="GO:0043448">
    <property type="term" value="P:alkane catabolic process"/>
    <property type="evidence" value="ECO:0007669"/>
    <property type="project" value="TreeGrafter"/>
</dbReference>
<feature type="chain" id="PRO_5038642876" description="Lipoprotein" evidence="2">
    <location>
        <begin position="22"/>
        <end position="191"/>
    </location>
</feature>
<dbReference type="InterPro" id="IPR005297">
    <property type="entry name" value="Lipoprotein_repeat"/>
</dbReference>
<protein>
    <recommendedName>
        <fullName evidence="5">Lipoprotein</fullName>
    </recommendedName>
</protein>
<dbReference type="EMBL" id="PYBW01000164">
    <property type="protein sequence ID" value="PYC66782.1"/>
    <property type="molecule type" value="Genomic_DNA"/>
</dbReference>